<dbReference type="InterPro" id="IPR001466">
    <property type="entry name" value="Beta-lactam-related"/>
</dbReference>
<gene>
    <name evidence="2" type="ORF">HBE96_10110</name>
</gene>
<dbReference type="GO" id="GO:0016787">
    <property type="term" value="F:hydrolase activity"/>
    <property type="evidence" value="ECO:0007669"/>
    <property type="project" value="UniProtKB-KW"/>
</dbReference>
<dbReference type="Gene3D" id="3.40.710.10">
    <property type="entry name" value="DD-peptidase/beta-lactamase superfamily"/>
    <property type="match status" value="1"/>
</dbReference>
<dbReference type="RefSeq" id="WP_169297651.1">
    <property type="nucleotide sequence ID" value="NZ_JABBNI010000017.1"/>
</dbReference>
<comment type="caution">
    <text evidence="2">The sequence shown here is derived from an EMBL/GenBank/DDBJ whole genome shotgun (WGS) entry which is preliminary data.</text>
</comment>
<feature type="domain" description="Beta-lactamase-related" evidence="1">
    <location>
        <begin position="37"/>
        <end position="297"/>
    </location>
</feature>
<keyword evidence="3" id="KW-1185">Reference proteome</keyword>
<reference evidence="2 3" key="2">
    <citation type="submission" date="2020-06" db="EMBL/GenBank/DDBJ databases">
        <title>Complete Genome Sequence of Clostridium muelleri sp. nov. P21T, an Acid-Alcohol Producing Acetogen Isolated from Old Hay.</title>
        <authorList>
            <person name="Duncan K.E."/>
            <person name="Tanner R.S."/>
        </authorList>
    </citation>
    <scope>NUCLEOTIDE SEQUENCE [LARGE SCALE GENOMIC DNA]</scope>
    <source>
        <strain evidence="2 3">P21</strain>
    </source>
</reference>
<dbReference type="InterPro" id="IPR050789">
    <property type="entry name" value="Diverse_Enzym_Activities"/>
</dbReference>
<dbReference type="PANTHER" id="PTHR43283:SF7">
    <property type="entry name" value="BETA-LACTAMASE-RELATED DOMAIN-CONTAINING PROTEIN"/>
    <property type="match status" value="1"/>
</dbReference>
<dbReference type="SUPFAM" id="SSF56601">
    <property type="entry name" value="beta-lactamase/transpeptidase-like"/>
    <property type="match status" value="1"/>
</dbReference>
<protein>
    <submittedName>
        <fullName evidence="2">Serine hydrolase</fullName>
    </submittedName>
</protein>
<accession>A0A7Y0HPU0</accession>
<evidence type="ECO:0000313" key="2">
    <source>
        <dbReference type="EMBL" id="NMM63048.1"/>
    </source>
</evidence>
<dbReference type="InterPro" id="IPR012338">
    <property type="entry name" value="Beta-lactam/transpept-like"/>
</dbReference>
<evidence type="ECO:0000313" key="3">
    <source>
        <dbReference type="Proteomes" id="UP000537131"/>
    </source>
</evidence>
<dbReference type="PANTHER" id="PTHR43283">
    <property type="entry name" value="BETA-LACTAMASE-RELATED"/>
    <property type="match status" value="1"/>
</dbReference>
<name>A0A7Y0HPU0_9CLOT</name>
<proteinExistence type="predicted"/>
<dbReference type="AlphaFoldDB" id="A0A7Y0HPU0"/>
<dbReference type="EMBL" id="JABBNI010000017">
    <property type="protein sequence ID" value="NMM63048.1"/>
    <property type="molecule type" value="Genomic_DNA"/>
</dbReference>
<keyword evidence="2" id="KW-0378">Hydrolase</keyword>
<evidence type="ECO:0000259" key="1">
    <source>
        <dbReference type="Pfam" id="PF00144"/>
    </source>
</evidence>
<organism evidence="2 3">
    <name type="scientific">Clostridium muellerianum</name>
    <dbReference type="NCBI Taxonomy" id="2716538"/>
    <lineage>
        <taxon>Bacteria</taxon>
        <taxon>Bacillati</taxon>
        <taxon>Bacillota</taxon>
        <taxon>Clostridia</taxon>
        <taxon>Eubacteriales</taxon>
        <taxon>Clostridiaceae</taxon>
        <taxon>Clostridium</taxon>
    </lineage>
</organism>
<reference evidence="2 3" key="1">
    <citation type="submission" date="2020-04" db="EMBL/GenBank/DDBJ databases">
        <authorList>
            <person name="Doyle D.A."/>
        </authorList>
    </citation>
    <scope>NUCLEOTIDE SEQUENCE [LARGE SCALE GENOMIC DNA]</scope>
    <source>
        <strain evidence="2 3">P21</strain>
    </source>
</reference>
<sequence>MKCGDWNVSTLKKEGMSESRINELIDFIKKENKTIHSIVVIKSGNIVKDISFNGYSSEDRHAIYSCSKSITSALIGKSIQQGFIKDVSQKVLDFFPEITLREENRRLENMSIEDLLIMATGLEWNDMKNYNEMWDSDNWVEYFFSRPVQCLPGTKFTYCSGVAHILQFIIEKVTGEEVFSYAKRVLFEPLGISNVLWDKESNGMLGSIEMTPLDMAKVGYMYLNKGIWKGEKIIPEHWVTISTSKHIDTPNNLNEITNFGAGYGYLWWNNYFGGYHANGFGGQYMFVVPESDIVVVFTGEVFGQDFFMPQLAMEKYII</sequence>
<dbReference type="Pfam" id="PF00144">
    <property type="entry name" value="Beta-lactamase"/>
    <property type="match status" value="1"/>
</dbReference>
<dbReference type="Proteomes" id="UP000537131">
    <property type="component" value="Unassembled WGS sequence"/>
</dbReference>